<dbReference type="SUPFAM" id="SSF55550">
    <property type="entry name" value="SH2 domain"/>
    <property type="match status" value="1"/>
</dbReference>
<dbReference type="PANTHER" id="PTHR19969">
    <property type="entry name" value="SH2-SH3 ADAPTOR PROTEIN-RELATED"/>
    <property type="match status" value="1"/>
</dbReference>
<name>A0AAD9JYU8_9ANNE</name>
<feature type="domain" description="SH2" evidence="4">
    <location>
        <begin position="38"/>
        <end position="134"/>
    </location>
</feature>
<dbReference type="PROSITE" id="PS50001">
    <property type="entry name" value="SH2"/>
    <property type="match status" value="1"/>
</dbReference>
<reference evidence="5" key="1">
    <citation type="journal article" date="2023" name="Mol. Biol. Evol.">
        <title>Third-Generation Sequencing Reveals the Adaptive Role of the Epigenome in Three Deep-Sea Polychaetes.</title>
        <authorList>
            <person name="Perez M."/>
            <person name="Aroh O."/>
            <person name="Sun Y."/>
            <person name="Lan Y."/>
            <person name="Juniper S.K."/>
            <person name="Young C.R."/>
            <person name="Angers B."/>
            <person name="Qian P.Y."/>
        </authorList>
    </citation>
    <scope>NUCLEOTIDE SEQUENCE</scope>
    <source>
        <strain evidence="5">P08H-3</strain>
    </source>
</reference>
<dbReference type="Pfam" id="PF00017">
    <property type="entry name" value="SH2"/>
    <property type="match status" value="1"/>
</dbReference>
<evidence type="ECO:0000256" key="2">
    <source>
        <dbReference type="PROSITE-ProRule" id="PRU00191"/>
    </source>
</evidence>
<evidence type="ECO:0000256" key="3">
    <source>
        <dbReference type="SAM" id="MobiDB-lite"/>
    </source>
</evidence>
<feature type="region of interest" description="Disordered" evidence="3">
    <location>
        <begin position="314"/>
        <end position="333"/>
    </location>
</feature>
<dbReference type="EMBL" id="JAODUP010000114">
    <property type="protein sequence ID" value="KAK2161582.1"/>
    <property type="molecule type" value="Genomic_DNA"/>
</dbReference>
<feature type="region of interest" description="Disordered" evidence="3">
    <location>
        <begin position="176"/>
        <end position="205"/>
    </location>
</feature>
<dbReference type="Gene3D" id="3.30.505.10">
    <property type="entry name" value="SH2 domain"/>
    <property type="match status" value="1"/>
</dbReference>
<evidence type="ECO:0000313" key="6">
    <source>
        <dbReference type="Proteomes" id="UP001208570"/>
    </source>
</evidence>
<keyword evidence="6" id="KW-1185">Reference proteome</keyword>
<evidence type="ECO:0000313" key="5">
    <source>
        <dbReference type="EMBL" id="KAK2161582.1"/>
    </source>
</evidence>
<evidence type="ECO:0000256" key="1">
    <source>
        <dbReference type="ARBA" id="ARBA00022999"/>
    </source>
</evidence>
<gene>
    <name evidence="5" type="ORF">LSH36_114g02010</name>
</gene>
<dbReference type="PANTHER" id="PTHR19969:SF5">
    <property type="entry name" value="CRK-LIKE PROTEIN"/>
    <property type="match status" value="1"/>
</dbReference>
<keyword evidence="1 2" id="KW-0727">SH2 domain</keyword>
<proteinExistence type="predicted"/>
<dbReference type="GO" id="GO:0007167">
    <property type="term" value="P:enzyme-linked receptor protein signaling pathway"/>
    <property type="evidence" value="ECO:0007669"/>
    <property type="project" value="TreeGrafter"/>
</dbReference>
<dbReference type="GO" id="GO:0016477">
    <property type="term" value="P:cell migration"/>
    <property type="evidence" value="ECO:0007669"/>
    <property type="project" value="TreeGrafter"/>
</dbReference>
<dbReference type="CDD" id="cd00173">
    <property type="entry name" value="SH2"/>
    <property type="match status" value="1"/>
</dbReference>
<comment type="caution">
    <text evidence="5">The sequence shown here is derived from an EMBL/GenBank/DDBJ whole genome shotgun (WGS) entry which is preliminary data.</text>
</comment>
<dbReference type="GO" id="GO:0030971">
    <property type="term" value="F:receptor tyrosine kinase binding"/>
    <property type="evidence" value="ECO:0007669"/>
    <property type="project" value="TreeGrafter"/>
</dbReference>
<organism evidence="5 6">
    <name type="scientific">Paralvinella palmiformis</name>
    <dbReference type="NCBI Taxonomy" id="53620"/>
    <lineage>
        <taxon>Eukaryota</taxon>
        <taxon>Metazoa</taxon>
        <taxon>Spiralia</taxon>
        <taxon>Lophotrochozoa</taxon>
        <taxon>Annelida</taxon>
        <taxon>Polychaeta</taxon>
        <taxon>Sedentaria</taxon>
        <taxon>Canalipalpata</taxon>
        <taxon>Terebellida</taxon>
        <taxon>Terebelliformia</taxon>
        <taxon>Alvinellidae</taxon>
        <taxon>Paralvinella</taxon>
    </lineage>
</organism>
<protein>
    <recommendedName>
        <fullName evidence="4">SH2 domain-containing protein</fullName>
    </recommendedName>
</protein>
<dbReference type="InterPro" id="IPR036860">
    <property type="entry name" value="SH2_dom_sf"/>
</dbReference>
<sequence>MTNNTTARVRSFQQYIGSPIDPIAFMKAQMENVQKLPYFHSNLTTMEEIKNTLLPYINKEGSFLIRRSLSQQNILTVSVTHQHSIKHFKIQQKYEKFYLQDQSFQSIDDLVKYYGKNDVPNVEGIKDVRLIQPVEFTGYTRLQSDQKLFPVPHSSHPSPPRGSKVLCRKDIPNLDSSALSPAVSDVQGSGGKAQRAPIPLPEEAKKQPSDGIYDGFYYSHIKHEDQLPNLVSQFKLDPSIDMMRCECGLDLSLSELPHSWSVHINREQNSFYGRPFFMSPSDVTSWNLPPEVYSELDHNQEKLINWLMDNYESSHQPPDEEQMKIWNSSLSEG</sequence>
<dbReference type="PRINTS" id="PR00401">
    <property type="entry name" value="SH2DOMAIN"/>
</dbReference>
<dbReference type="Proteomes" id="UP001208570">
    <property type="component" value="Unassembled WGS sequence"/>
</dbReference>
<dbReference type="GO" id="GO:0035591">
    <property type="term" value="F:signaling adaptor activity"/>
    <property type="evidence" value="ECO:0007669"/>
    <property type="project" value="TreeGrafter"/>
</dbReference>
<dbReference type="InterPro" id="IPR000980">
    <property type="entry name" value="SH2"/>
</dbReference>
<dbReference type="AlphaFoldDB" id="A0AAD9JYU8"/>
<dbReference type="SMART" id="SM00252">
    <property type="entry name" value="SH2"/>
    <property type="match status" value="1"/>
</dbReference>
<dbReference type="InterPro" id="IPR051184">
    <property type="entry name" value="Tyrosine-phos_adapter"/>
</dbReference>
<evidence type="ECO:0000259" key="4">
    <source>
        <dbReference type="PROSITE" id="PS50001"/>
    </source>
</evidence>
<dbReference type="GO" id="GO:0005737">
    <property type="term" value="C:cytoplasm"/>
    <property type="evidence" value="ECO:0007669"/>
    <property type="project" value="TreeGrafter"/>
</dbReference>
<accession>A0AAD9JYU8</accession>